<evidence type="ECO:0000256" key="2">
    <source>
        <dbReference type="ARBA" id="ARBA00022598"/>
    </source>
</evidence>
<dbReference type="GO" id="GO:0005524">
    <property type="term" value="F:ATP binding"/>
    <property type="evidence" value="ECO:0007669"/>
    <property type="project" value="UniProtKB-UniRule"/>
</dbReference>
<keyword evidence="5 9" id="KW-0862">Zinc</keyword>
<evidence type="ECO:0000256" key="1">
    <source>
        <dbReference type="ARBA" id="ARBA00011245"/>
    </source>
</evidence>
<dbReference type="GO" id="GO:0004817">
    <property type="term" value="F:cysteine-tRNA ligase activity"/>
    <property type="evidence" value="ECO:0007669"/>
    <property type="project" value="UniProtKB-UniRule"/>
</dbReference>
<dbReference type="InterPro" id="IPR024909">
    <property type="entry name" value="Cys-tRNA/MSH_ligase"/>
</dbReference>
<feature type="short sequence motif" description="'KMSKS' region" evidence="9">
    <location>
        <begin position="292"/>
        <end position="296"/>
    </location>
</feature>
<dbReference type="Pfam" id="PF01406">
    <property type="entry name" value="tRNA-synt_1e"/>
    <property type="match status" value="1"/>
</dbReference>
<dbReference type="Proteomes" id="UP000034881">
    <property type="component" value="Unassembled WGS sequence"/>
</dbReference>
<keyword evidence="9" id="KW-0963">Cytoplasm</keyword>
<dbReference type="PANTHER" id="PTHR10890">
    <property type="entry name" value="CYSTEINYL-TRNA SYNTHETASE"/>
    <property type="match status" value="1"/>
</dbReference>
<proteinExistence type="inferred from homology"/>
<keyword evidence="6 9" id="KW-0067">ATP-binding</keyword>
<dbReference type="InterPro" id="IPR015803">
    <property type="entry name" value="Cys-tRNA-ligase"/>
</dbReference>
<sequence>MKIHNTLTKRLESFKPIDDKSVTIYVCGITPYDTTHLGHASTYIFFDALIRYLKFKGYTVIYTQNVTDINDRDKDILQKAKEQKIPWSKLAEFWTKKFLNDMHSLNWTPPDNFLKASEQIPAMITLIQKLLKNNLSYQVKGSIYLDISKVKNYGKLSKFSNPKMLKVAEEFEEDLKNPDKKNPLDITLWRATEKNQPSHIPSFDSPFGKGRPGWHIECSAMSISSLGEQIDPFDELRVNGERSRTIDIHGGGADLIFPHHEAEIAQSEGATGKIPFAKFWIHTQPVFYRGQKMSKSKGNLVMVSDLLKKYSPNAIRWLLLSNHFRKKWEYKEEDLIKAQKNIDAIEKVLALQGVPREPIATGYKDQFIKIMDENVNTPKALKFLLKLAKENSKKDLLKLMSVLGFDTKKLI</sequence>
<dbReference type="CDD" id="cd00672">
    <property type="entry name" value="CysRS_core"/>
    <property type="match status" value="1"/>
</dbReference>
<keyword evidence="7 9" id="KW-0648">Protein biosynthesis</keyword>
<reference evidence="11 12" key="1">
    <citation type="journal article" date="2015" name="Nature">
        <title>rRNA introns, odd ribosomes, and small enigmatic genomes across a large radiation of phyla.</title>
        <authorList>
            <person name="Brown C.T."/>
            <person name="Hug L.A."/>
            <person name="Thomas B.C."/>
            <person name="Sharon I."/>
            <person name="Castelle C.J."/>
            <person name="Singh A."/>
            <person name="Wilkins M.J."/>
            <person name="Williams K.H."/>
            <person name="Banfield J.F."/>
        </authorList>
    </citation>
    <scope>NUCLEOTIDE SEQUENCE [LARGE SCALE GENOMIC DNA]</scope>
</reference>
<feature type="binding site" evidence="9">
    <location>
        <position position="263"/>
    </location>
    <ligand>
        <name>Zn(2+)</name>
        <dbReference type="ChEBI" id="CHEBI:29105"/>
    </ligand>
</feature>
<dbReference type="Gene3D" id="1.20.120.640">
    <property type="entry name" value="Anticodon-binding domain of a subclass of class I aminoacyl-tRNA synthetases"/>
    <property type="match status" value="1"/>
</dbReference>
<organism evidence="11 12">
    <name type="scientific">Candidatus Daviesbacteria bacterium GW2011_GWC2_40_12</name>
    <dbReference type="NCBI Taxonomy" id="1618431"/>
    <lineage>
        <taxon>Bacteria</taxon>
        <taxon>Candidatus Daviesiibacteriota</taxon>
    </lineage>
</organism>
<evidence type="ECO:0000256" key="7">
    <source>
        <dbReference type="ARBA" id="ARBA00022917"/>
    </source>
</evidence>
<evidence type="ECO:0000256" key="9">
    <source>
        <dbReference type="HAMAP-Rule" id="MF_00041"/>
    </source>
</evidence>
<evidence type="ECO:0000313" key="12">
    <source>
        <dbReference type="Proteomes" id="UP000034881"/>
    </source>
</evidence>
<dbReference type="HAMAP" id="MF_00041">
    <property type="entry name" value="Cys_tRNA_synth"/>
    <property type="match status" value="1"/>
</dbReference>
<keyword evidence="8 9" id="KW-0030">Aminoacyl-tRNA synthetase</keyword>
<dbReference type="PANTHER" id="PTHR10890:SF3">
    <property type="entry name" value="CYSTEINE--TRNA LIGASE, CYTOPLASMIC"/>
    <property type="match status" value="1"/>
</dbReference>
<dbReference type="GO" id="GO:0006423">
    <property type="term" value="P:cysteinyl-tRNA aminoacylation"/>
    <property type="evidence" value="ECO:0007669"/>
    <property type="project" value="UniProtKB-UniRule"/>
</dbReference>
<dbReference type="InterPro" id="IPR009080">
    <property type="entry name" value="tRNAsynth_Ia_anticodon-bd"/>
</dbReference>
<evidence type="ECO:0000256" key="6">
    <source>
        <dbReference type="ARBA" id="ARBA00022840"/>
    </source>
</evidence>
<dbReference type="InterPro" id="IPR014729">
    <property type="entry name" value="Rossmann-like_a/b/a_fold"/>
</dbReference>
<gene>
    <name evidence="9" type="primary">cysS</name>
    <name evidence="11" type="ORF">UT77_C0019G0011</name>
</gene>
<evidence type="ECO:0000256" key="4">
    <source>
        <dbReference type="ARBA" id="ARBA00022741"/>
    </source>
</evidence>
<feature type="domain" description="tRNA synthetases class I catalytic" evidence="10">
    <location>
        <begin position="14"/>
        <end position="339"/>
    </location>
</feature>
<comment type="catalytic activity">
    <reaction evidence="9">
        <text>tRNA(Cys) + L-cysteine + ATP = L-cysteinyl-tRNA(Cys) + AMP + diphosphate</text>
        <dbReference type="Rhea" id="RHEA:17773"/>
        <dbReference type="Rhea" id="RHEA-COMP:9661"/>
        <dbReference type="Rhea" id="RHEA-COMP:9679"/>
        <dbReference type="ChEBI" id="CHEBI:30616"/>
        <dbReference type="ChEBI" id="CHEBI:33019"/>
        <dbReference type="ChEBI" id="CHEBI:35235"/>
        <dbReference type="ChEBI" id="CHEBI:78442"/>
        <dbReference type="ChEBI" id="CHEBI:78517"/>
        <dbReference type="ChEBI" id="CHEBI:456215"/>
        <dbReference type="EC" id="6.1.1.16"/>
    </reaction>
</comment>
<dbReference type="NCBIfam" id="TIGR00435">
    <property type="entry name" value="cysS"/>
    <property type="match status" value="1"/>
</dbReference>
<dbReference type="PATRIC" id="fig|1618431.3.peg.1341"/>
<feature type="binding site" evidence="9">
    <location>
        <position position="259"/>
    </location>
    <ligand>
        <name>Zn(2+)</name>
        <dbReference type="ChEBI" id="CHEBI:29105"/>
    </ligand>
</feature>
<keyword evidence="2 9" id="KW-0436">Ligase</keyword>
<dbReference type="GO" id="GO:0005829">
    <property type="term" value="C:cytosol"/>
    <property type="evidence" value="ECO:0007669"/>
    <property type="project" value="TreeGrafter"/>
</dbReference>
<dbReference type="EC" id="6.1.1.16" evidence="9"/>
<dbReference type="SUPFAM" id="SSF52374">
    <property type="entry name" value="Nucleotidylyl transferase"/>
    <property type="match status" value="1"/>
</dbReference>
<dbReference type="AlphaFoldDB" id="A0A0G0QK61"/>
<feature type="binding site" evidence="9">
    <location>
        <position position="218"/>
    </location>
    <ligand>
        <name>Zn(2+)</name>
        <dbReference type="ChEBI" id="CHEBI:29105"/>
    </ligand>
</feature>
<dbReference type="EMBL" id="LBYB01000019">
    <property type="protein sequence ID" value="KKR40779.1"/>
    <property type="molecule type" value="Genomic_DNA"/>
</dbReference>
<feature type="short sequence motif" description="'HIGH' region" evidence="9">
    <location>
        <begin position="29"/>
        <end position="39"/>
    </location>
</feature>
<evidence type="ECO:0000256" key="8">
    <source>
        <dbReference type="ARBA" id="ARBA00023146"/>
    </source>
</evidence>
<feature type="binding site" evidence="9">
    <location>
        <position position="295"/>
    </location>
    <ligand>
        <name>ATP</name>
        <dbReference type="ChEBI" id="CHEBI:30616"/>
    </ligand>
</feature>
<feature type="binding site" evidence="9">
    <location>
        <position position="27"/>
    </location>
    <ligand>
        <name>Zn(2+)</name>
        <dbReference type="ChEBI" id="CHEBI:29105"/>
    </ligand>
</feature>
<comment type="subunit">
    <text evidence="1 9">Monomer.</text>
</comment>
<name>A0A0G0QK61_9BACT</name>
<protein>
    <recommendedName>
        <fullName evidence="9">Cysteine--tRNA ligase</fullName>
        <ecNumber evidence="9">6.1.1.16</ecNumber>
    </recommendedName>
    <alternativeName>
        <fullName evidence="9">Cysteinyl-tRNA synthetase</fullName>
        <shortName evidence="9">CysRS</shortName>
    </alternativeName>
</protein>
<comment type="caution">
    <text evidence="11">The sequence shown here is derived from an EMBL/GenBank/DDBJ whole genome shotgun (WGS) entry which is preliminary data.</text>
</comment>
<keyword evidence="4 9" id="KW-0547">Nucleotide-binding</keyword>
<dbReference type="PRINTS" id="PR00983">
    <property type="entry name" value="TRNASYNTHCYS"/>
</dbReference>
<evidence type="ECO:0000256" key="5">
    <source>
        <dbReference type="ARBA" id="ARBA00022833"/>
    </source>
</evidence>
<evidence type="ECO:0000256" key="3">
    <source>
        <dbReference type="ARBA" id="ARBA00022723"/>
    </source>
</evidence>
<dbReference type="SUPFAM" id="SSF47323">
    <property type="entry name" value="Anticodon-binding domain of a subclass of class I aminoacyl-tRNA synthetases"/>
    <property type="match status" value="1"/>
</dbReference>
<comment type="similarity">
    <text evidence="9">Belongs to the class-I aminoacyl-tRNA synthetase family.</text>
</comment>
<dbReference type="GO" id="GO:0008270">
    <property type="term" value="F:zinc ion binding"/>
    <property type="evidence" value="ECO:0007669"/>
    <property type="project" value="UniProtKB-UniRule"/>
</dbReference>
<dbReference type="Gene3D" id="3.40.50.620">
    <property type="entry name" value="HUPs"/>
    <property type="match status" value="1"/>
</dbReference>
<keyword evidence="3 9" id="KW-0479">Metal-binding</keyword>
<comment type="subcellular location">
    <subcellularLocation>
        <location evidence="9">Cytoplasm</location>
    </subcellularLocation>
</comment>
<evidence type="ECO:0000259" key="10">
    <source>
        <dbReference type="Pfam" id="PF01406"/>
    </source>
</evidence>
<accession>A0A0G0QK61</accession>
<comment type="cofactor">
    <cofactor evidence="9">
        <name>Zn(2+)</name>
        <dbReference type="ChEBI" id="CHEBI:29105"/>
    </cofactor>
    <text evidence="9">Binds 1 zinc ion per subunit.</text>
</comment>
<dbReference type="InterPro" id="IPR032678">
    <property type="entry name" value="tRNA-synt_1_cat_dom"/>
</dbReference>
<evidence type="ECO:0000313" key="11">
    <source>
        <dbReference type="EMBL" id="KKR40779.1"/>
    </source>
</evidence>